<dbReference type="PANTHER" id="PTHR36985">
    <property type="entry name" value="TRANSLOCATION AND ASSEMBLY MODULE SUBUNIT TAMB"/>
    <property type="match status" value="1"/>
</dbReference>
<proteinExistence type="predicted"/>
<gene>
    <name evidence="6" type="ORF">P3F81_01490</name>
</gene>
<dbReference type="PANTHER" id="PTHR36985:SF1">
    <property type="entry name" value="TRANSLOCATION AND ASSEMBLY MODULE SUBUNIT TAMB"/>
    <property type="match status" value="1"/>
</dbReference>
<keyword evidence="2" id="KW-0812">Transmembrane</keyword>
<keyword evidence="7" id="KW-1185">Reference proteome</keyword>
<keyword evidence="4" id="KW-0472">Membrane</keyword>
<accession>A0A9Y2AK86</accession>
<evidence type="ECO:0000256" key="3">
    <source>
        <dbReference type="ARBA" id="ARBA00022989"/>
    </source>
</evidence>
<evidence type="ECO:0000313" key="6">
    <source>
        <dbReference type="EMBL" id="WIW71025.1"/>
    </source>
</evidence>
<dbReference type="GO" id="GO:0005886">
    <property type="term" value="C:plasma membrane"/>
    <property type="evidence" value="ECO:0007669"/>
    <property type="project" value="InterPro"/>
</dbReference>
<dbReference type="EMBL" id="CP120678">
    <property type="protein sequence ID" value="WIW71025.1"/>
    <property type="molecule type" value="Genomic_DNA"/>
</dbReference>
<evidence type="ECO:0000313" key="7">
    <source>
        <dbReference type="Proteomes" id="UP001243623"/>
    </source>
</evidence>
<dbReference type="GO" id="GO:0009306">
    <property type="term" value="P:protein secretion"/>
    <property type="evidence" value="ECO:0007669"/>
    <property type="project" value="InterPro"/>
</dbReference>
<protein>
    <submittedName>
        <fullName evidence="6">Translocation/assembly module TamB domain-containing protein</fullName>
    </submittedName>
</protein>
<dbReference type="KEGG" id="sgbi:P3F81_01490"/>
<dbReference type="RefSeq" id="WP_309320559.1">
    <property type="nucleotide sequence ID" value="NZ_CP120678.1"/>
</dbReference>
<dbReference type="PROSITE" id="PS51257">
    <property type="entry name" value="PROKAR_LIPOPROTEIN"/>
    <property type="match status" value="1"/>
</dbReference>
<reference evidence="6" key="1">
    <citation type="submission" date="2023-03" db="EMBL/GenBank/DDBJ databases">
        <title>Selenobaculum gbiensis gen. nov. sp. nov., a new bacterium isolated from the gut microbiota of IBD patient.</title>
        <authorList>
            <person name="Yeo S."/>
            <person name="Park H."/>
            <person name="Huh C.S."/>
        </authorList>
    </citation>
    <scope>NUCLEOTIDE SEQUENCE</scope>
    <source>
        <strain evidence="6">ICN-92133</strain>
    </source>
</reference>
<comment type="subcellular location">
    <subcellularLocation>
        <location evidence="1">Membrane</location>
        <topology evidence="1">Single-pass membrane protein</topology>
    </subcellularLocation>
</comment>
<dbReference type="InterPro" id="IPR007452">
    <property type="entry name" value="TamB_C"/>
</dbReference>
<feature type="domain" description="Translocation and assembly module TamB C-terminal" evidence="5">
    <location>
        <begin position="1096"/>
        <end position="1424"/>
    </location>
</feature>
<evidence type="ECO:0000256" key="1">
    <source>
        <dbReference type="ARBA" id="ARBA00004167"/>
    </source>
</evidence>
<evidence type="ECO:0000259" key="5">
    <source>
        <dbReference type="Pfam" id="PF04357"/>
    </source>
</evidence>
<evidence type="ECO:0000256" key="2">
    <source>
        <dbReference type="ARBA" id="ARBA00022692"/>
    </source>
</evidence>
<keyword evidence="3" id="KW-1133">Transmembrane helix</keyword>
<name>A0A9Y2AK86_9FIRM</name>
<feature type="domain" description="Translocation and assembly module TamB C-terminal" evidence="5">
    <location>
        <begin position="1007"/>
        <end position="1084"/>
    </location>
</feature>
<dbReference type="GO" id="GO:0097347">
    <property type="term" value="C:TAM protein secretion complex"/>
    <property type="evidence" value="ECO:0007669"/>
    <property type="project" value="TreeGrafter"/>
</dbReference>
<dbReference type="Pfam" id="PF04357">
    <property type="entry name" value="TamB"/>
    <property type="match status" value="2"/>
</dbReference>
<evidence type="ECO:0000256" key="4">
    <source>
        <dbReference type="ARBA" id="ARBA00023136"/>
    </source>
</evidence>
<organism evidence="6 7">
    <name type="scientific">Selenobaculum gibii</name>
    <dbReference type="NCBI Taxonomy" id="3054208"/>
    <lineage>
        <taxon>Bacteria</taxon>
        <taxon>Bacillati</taxon>
        <taxon>Bacillota</taxon>
        <taxon>Negativicutes</taxon>
        <taxon>Selenomonadales</taxon>
        <taxon>Selenomonadaceae</taxon>
        <taxon>Selenobaculum</taxon>
    </lineage>
</organism>
<sequence>MRQRLFVAVLLVIALTIGACFWYIKSQAFTTSAANVIAGEITRTLDTRVDIASVTVDSPTTLALTNVTIQDKMGTAILESGRIEVSFSPLAVLMGESVVKSISQVEVDSPEVNLVRRNNQEWNYMDFMNSDEKSELDFYGKVKFSQAIINVEIDKKRLKLEDISGSLDLANQPSIHFDIIAKQADGDIKFNGVWGGKNKAVSVEANNFTLDNYLEFLPEEFAIQVNSGKLTSFKATVTSDDNGNLKVNGEALLLGISLTVEKTEVDHIDGFVLFNESEIRIFSRGQIAKQPIVLKGTTDLNMIEPMLNLELSSKSFDVTKVLENFPVKGTFNFVANIQGNFKEPLITGNFSSEELIYQEYIAHNVVADLRFGDDVLYIDSLTTDLCEGKANIQGEFNTKTEKYGITLMGKNINLDLLPEYNQGLSGYMDLDVRAKGQGLNDINNVIVSGKTTVHDGSYAGVNFTGVDAGFYKDANYIAVDYVNVNLPQGQVTLTGQINEQNINLVMQGNNVALAQFLQNRSEFDLSGNASFHGNIRGTLEAPTVFVNVLAENGSLLYQPYQKLTGILESDFETINIKNIEMTDGISTHKVQGSIGLKNENPLNLTVVSTQARAENLIKILLPGEDLTGNIDNTVVLRGTLENIDAEGNIFFNDGSYRGMLLREAHGKYKRKDGVTSIEDFSISSPNLNVKISGLISAGNALDFDIIADDIDLVQLKLNLPYKAEGKAKFVGKLKGHVDNPNFYGTLTADRTVFNQNELRNINGKIRYANDEIELDSFNFMQGDGSFDLSANFNLSTKRVRGDLVVKNSDVAGLLEILNVKQDWLFGKLNGDIHLEGSTEKPKVRINGTIENGFLKKYPLDDVSLDVFVDGRVINIEKFYAKQGQGILVAKGTADLDGDLNFEVAGQSIHAALLTDLMDLDIDTKGTLDFGSQVFGTASSPKANLSMEIKGGGIGGATFDSLYGMCTLNEGIIDVQQILLTKGEYKASAYGIVPLAALTKTDNVDVKEQMNLKVSLDQADLSILPFLTKEIEWGRGNTNGNLVITGSLLQPLINGNITVNDGTLKLKHLGKPIQKMAVDIQFLNDRIDVQTFDGVMGDGSYQLRGRAFIGANGLKDYSLTLNLNDLDIVNKYYTGPLNGLLSLEDDKGVPKVVGNVDLANCTVDIPMLPDTEDGFPNVKLDVTVNAGKKVRLYNSMLYDILVEGHANFSGSTQHPRASGEFSAIRGNVNYLKTSFKIREGTVLFNQAGSFIPSIRLSSDTQLQRTKIYLDIDGPVSNMQVKLYSNPELSEQEILSLLTLRSAYDSKEESGIGKDELNAIVNLGLSASFFSELENIAKSALGVDEFNVVRDTLSYTENGSNYNREVYNLEIGKYVTDKMMLKYTTGIDHEDYYFGIRYDFSNRISFTSDIDQDNNKRFGIEARFKF</sequence>
<dbReference type="Proteomes" id="UP001243623">
    <property type="component" value="Chromosome"/>
</dbReference>